<keyword evidence="6 8" id="KW-0560">Oxidoreductase</keyword>
<dbReference type="OrthoDB" id="8876745at2"/>
<comment type="cofactor">
    <cofactor evidence="1 8">
        <name>FAD</name>
        <dbReference type="ChEBI" id="CHEBI:57692"/>
    </cofactor>
</comment>
<dbReference type="InterPro" id="IPR006091">
    <property type="entry name" value="Acyl-CoA_Oxase/DH_mid-dom"/>
</dbReference>
<dbReference type="InterPro" id="IPR037069">
    <property type="entry name" value="AcylCoA_DH/ox_N_sf"/>
</dbReference>
<comment type="similarity">
    <text evidence="2 8">Belongs to the acyl-CoA dehydrogenase family.</text>
</comment>
<dbReference type="RefSeq" id="WP_036341950.1">
    <property type="nucleotide sequence ID" value="NZ_JALN02000001.1"/>
</dbReference>
<dbReference type="GO" id="GO:0005737">
    <property type="term" value="C:cytoplasm"/>
    <property type="evidence" value="ECO:0007669"/>
    <property type="project" value="TreeGrafter"/>
</dbReference>
<dbReference type="GO" id="GO:0033539">
    <property type="term" value="P:fatty acid beta-oxidation using acyl-CoA dehydrogenase"/>
    <property type="evidence" value="ECO:0007669"/>
    <property type="project" value="TreeGrafter"/>
</dbReference>
<evidence type="ECO:0000256" key="1">
    <source>
        <dbReference type="ARBA" id="ARBA00001974"/>
    </source>
</evidence>
<gene>
    <name evidence="12" type="ORF">Y900_011830</name>
</gene>
<dbReference type="InterPro" id="IPR009100">
    <property type="entry name" value="AcylCoA_DH/oxidase_NM_dom_sf"/>
</dbReference>
<evidence type="ECO:0000256" key="8">
    <source>
        <dbReference type="RuleBase" id="RU362125"/>
    </source>
</evidence>
<dbReference type="InterPro" id="IPR050741">
    <property type="entry name" value="Acyl-CoA_dehydrogenase"/>
</dbReference>
<dbReference type="Gene3D" id="1.20.140.10">
    <property type="entry name" value="Butyryl-CoA Dehydrogenase, subunit A, domain 3"/>
    <property type="match status" value="1"/>
</dbReference>
<dbReference type="Gene3D" id="1.10.540.10">
    <property type="entry name" value="Acyl-CoA dehydrogenase/oxidase, N-terminal domain"/>
    <property type="match status" value="1"/>
</dbReference>
<dbReference type="STRING" id="1440774.Y900_011830"/>
<dbReference type="SUPFAM" id="SSF56645">
    <property type="entry name" value="Acyl-CoA dehydrogenase NM domain-like"/>
    <property type="match status" value="1"/>
</dbReference>
<evidence type="ECO:0000259" key="11">
    <source>
        <dbReference type="Pfam" id="PF02771"/>
    </source>
</evidence>
<accession>A0A064CG62</accession>
<evidence type="ECO:0000256" key="5">
    <source>
        <dbReference type="ARBA" id="ARBA00022827"/>
    </source>
</evidence>
<comment type="catalytic activity">
    <reaction evidence="7">
        <text>a 2,3-saturated acyl-CoA + A = a 2,3-dehydroacyl-CoA + AH2</text>
        <dbReference type="Rhea" id="RHEA:48608"/>
        <dbReference type="ChEBI" id="CHEBI:13193"/>
        <dbReference type="ChEBI" id="CHEBI:17499"/>
        <dbReference type="ChEBI" id="CHEBI:60015"/>
        <dbReference type="ChEBI" id="CHEBI:65111"/>
    </reaction>
</comment>
<evidence type="ECO:0000256" key="6">
    <source>
        <dbReference type="ARBA" id="ARBA00023002"/>
    </source>
</evidence>
<protein>
    <submittedName>
        <fullName evidence="12">Acyl-CoA dehydrogenase</fullName>
    </submittedName>
</protein>
<dbReference type="Gene3D" id="2.40.110.10">
    <property type="entry name" value="Butyryl-CoA Dehydrogenase, subunit A, domain 2"/>
    <property type="match status" value="1"/>
</dbReference>
<dbReference type="SUPFAM" id="SSF47203">
    <property type="entry name" value="Acyl-CoA dehydrogenase C-terminal domain-like"/>
    <property type="match status" value="1"/>
</dbReference>
<sequence>MAWDFSTEPEFQQKLEWIRNFVRDEIEPLEVIFPSCEFLPLTDERRRIVDPLKQKVRDQGLWAPHLGPELGGQGFGAVKLTLINEILGRTTWSSIIFGTQAPDTGNAEILARFGTEEQKQRYLTGLLSGEIFSTFSMTEPQGGSDPRVFTTRAVRDGSGKDSDWVINGRKYWSSNASVASFFIVVAITDPDVPVHTGASTFLVPADTPGVRIEATHHLVGSYSHDPGHSLVHYDNVRVPASAMLGEEGHGFGVAQSRLAGGRLHHAMRSIGVAQRAIDAMARRAKSRFTQGSLLADKQLIQEMVADSFVELTQFRLMVLHAAWLVDTAGERAAREEIAACKIATAAVLKSIGLRAIQVHGGLGLTDQMPLTSVLMGGITLGMADGPTEAHKVNLARQILKGYEAEDPVWPSEFLPNRIERAREKYGHLVDRIPALPVSP</sequence>
<evidence type="ECO:0000256" key="7">
    <source>
        <dbReference type="ARBA" id="ARBA00052546"/>
    </source>
</evidence>
<organism evidence="12 13">
    <name type="scientific">Mycolicibacterium aromaticivorans JS19b1 = JCM 16368</name>
    <dbReference type="NCBI Taxonomy" id="1440774"/>
    <lineage>
        <taxon>Bacteria</taxon>
        <taxon>Bacillati</taxon>
        <taxon>Actinomycetota</taxon>
        <taxon>Actinomycetes</taxon>
        <taxon>Mycobacteriales</taxon>
        <taxon>Mycobacteriaceae</taxon>
        <taxon>Mycolicibacterium</taxon>
    </lineage>
</organism>
<dbReference type="InterPro" id="IPR036250">
    <property type="entry name" value="AcylCo_DH-like_C"/>
</dbReference>
<comment type="subunit">
    <text evidence="3">Homodimer.</text>
</comment>
<evidence type="ECO:0000256" key="4">
    <source>
        <dbReference type="ARBA" id="ARBA00022630"/>
    </source>
</evidence>
<evidence type="ECO:0000259" key="10">
    <source>
        <dbReference type="Pfam" id="PF02770"/>
    </source>
</evidence>
<dbReference type="EMBL" id="JALN02000001">
    <property type="protein sequence ID" value="KDE99609.1"/>
    <property type="molecule type" value="Genomic_DNA"/>
</dbReference>
<evidence type="ECO:0000313" key="13">
    <source>
        <dbReference type="Proteomes" id="UP000022835"/>
    </source>
</evidence>
<dbReference type="GO" id="GO:0050660">
    <property type="term" value="F:flavin adenine dinucleotide binding"/>
    <property type="evidence" value="ECO:0007669"/>
    <property type="project" value="InterPro"/>
</dbReference>
<dbReference type="Pfam" id="PF02770">
    <property type="entry name" value="Acyl-CoA_dh_M"/>
    <property type="match status" value="1"/>
</dbReference>
<name>A0A064CG62_9MYCO</name>
<comment type="caution">
    <text evidence="12">The sequence shown here is derived from an EMBL/GenBank/DDBJ whole genome shotgun (WGS) entry which is preliminary data.</text>
</comment>
<dbReference type="PANTHER" id="PTHR48083">
    <property type="entry name" value="MEDIUM-CHAIN SPECIFIC ACYL-COA DEHYDROGENASE, MITOCHONDRIAL-RELATED"/>
    <property type="match status" value="1"/>
</dbReference>
<dbReference type="GO" id="GO:0003995">
    <property type="term" value="F:acyl-CoA dehydrogenase activity"/>
    <property type="evidence" value="ECO:0007669"/>
    <property type="project" value="TreeGrafter"/>
</dbReference>
<evidence type="ECO:0000313" key="12">
    <source>
        <dbReference type="EMBL" id="KDE99609.1"/>
    </source>
</evidence>
<dbReference type="InterPro" id="IPR013786">
    <property type="entry name" value="AcylCoA_DH/ox_N"/>
</dbReference>
<dbReference type="Proteomes" id="UP000022835">
    <property type="component" value="Unassembled WGS sequence"/>
</dbReference>
<dbReference type="Pfam" id="PF02771">
    <property type="entry name" value="Acyl-CoA_dh_N"/>
    <property type="match status" value="1"/>
</dbReference>
<evidence type="ECO:0000259" key="9">
    <source>
        <dbReference type="Pfam" id="PF00441"/>
    </source>
</evidence>
<evidence type="ECO:0000256" key="2">
    <source>
        <dbReference type="ARBA" id="ARBA00009347"/>
    </source>
</evidence>
<dbReference type="Pfam" id="PF00441">
    <property type="entry name" value="Acyl-CoA_dh_1"/>
    <property type="match status" value="1"/>
</dbReference>
<dbReference type="AlphaFoldDB" id="A0A064CG62"/>
<keyword evidence="13" id="KW-1185">Reference proteome</keyword>
<reference evidence="12" key="1">
    <citation type="submission" date="2014-05" db="EMBL/GenBank/DDBJ databases">
        <title>Genome sequence of Mycobacterium aromaticivorans strain JS19b1T (= DSM 45407T).</title>
        <authorList>
            <person name="Kwak Y."/>
            <person name="Park G.-S."/>
            <person name="Li Q.X."/>
            <person name="Lee S.-E."/>
            <person name="Shin J.-H."/>
        </authorList>
    </citation>
    <scope>NUCLEOTIDE SEQUENCE [LARGE SCALE GENOMIC DNA]</scope>
    <source>
        <strain evidence="12">JS19b1</strain>
    </source>
</reference>
<dbReference type="InterPro" id="IPR009075">
    <property type="entry name" value="AcylCo_DH/oxidase_C"/>
</dbReference>
<dbReference type="eggNOG" id="COG1960">
    <property type="taxonomic scope" value="Bacteria"/>
</dbReference>
<dbReference type="InterPro" id="IPR046373">
    <property type="entry name" value="Acyl-CoA_Oxase/DH_mid-dom_sf"/>
</dbReference>
<keyword evidence="4 8" id="KW-0285">Flavoprotein</keyword>
<evidence type="ECO:0000256" key="3">
    <source>
        <dbReference type="ARBA" id="ARBA00011738"/>
    </source>
</evidence>
<feature type="domain" description="Acyl-CoA oxidase/dehydrogenase middle" evidence="10">
    <location>
        <begin position="135"/>
        <end position="228"/>
    </location>
</feature>
<dbReference type="PANTHER" id="PTHR48083:SF13">
    <property type="entry name" value="ACYL-COA DEHYDROGENASE FAMILY MEMBER 11"/>
    <property type="match status" value="1"/>
</dbReference>
<proteinExistence type="inferred from homology"/>
<dbReference type="FunFam" id="2.40.110.10:FF:000002">
    <property type="entry name" value="Acyl-CoA dehydrogenase fadE12"/>
    <property type="match status" value="1"/>
</dbReference>
<keyword evidence="5 8" id="KW-0274">FAD</keyword>
<feature type="domain" description="Acyl-CoA dehydrogenase/oxidase C-terminal" evidence="9">
    <location>
        <begin position="248"/>
        <end position="399"/>
    </location>
</feature>
<feature type="domain" description="Acyl-CoA dehydrogenase/oxidase N-terminal" evidence="11">
    <location>
        <begin position="12"/>
        <end position="130"/>
    </location>
</feature>